<dbReference type="RefSeq" id="WP_390211091.1">
    <property type="nucleotide sequence ID" value="NZ_JBHLXJ010000007.1"/>
</dbReference>
<keyword evidence="4" id="KW-0645">Protease</keyword>
<keyword evidence="4" id="KW-0031">Aminopeptidase</keyword>
<dbReference type="InterPro" id="IPR014782">
    <property type="entry name" value="Peptidase_M1_dom"/>
</dbReference>
<dbReference type="SUPFAM" id="SSF55486">
    <property type="entry name" value="Metalloproteases ('zincins'), catalytic domain"/>
    <property type="match status" value="1"/>
</dbReference>
<dbReference type="EC" id="3.4.11.-" evidence="4"/>
<evidence type="ECO:0000256" key="2">
    <source>
        <dbReference type="SAM" id="SignalP"/>
    </source>
</evidence>
<feature type="chain" id="PRO_5045769410" evidence="2">
    <location>
        <begin position="21"/>
        <end position="826"/>
    </location>
</feature>
<reference evidence="4 5" key="1">
    <citation type="submission" date="2024-09" db="EMBL/GenBank/DDBJ databases">
        <authorList>
            <person name="Sun Q."/>
            <person name="Mori K."/>
        </authorList>
    </citation>
    <scope>NUCLEOTIDE SEQUENCE [LARGE SCALE GENOMIC DNA]</scope>
    <source>
        <strain evidence="4 5">CCM 8677</strain>
    </source>
</reference>
<dbReference type="PANTHER" id="PTHR11533:SF174">
    <property type="entry name" value="PUROMYCIN-SENSITIVE AMINOPEPTIDASE-RELATED"/>
    <property type="match status" value="1"/>
</dbReference>
<evidence type="ECO:0000256" key="1">
    <source>
        <dbReference type="SAM" id="MobiDB-lite"/>
    </source>
</evidence>
<dbReference type="Pfam" id="PF01433">
    <property type="entry name" value="Peptidase_M1"/>
    <property type="match status" value="1"/>
</dbReference>
<dbReference type="GO" id="GO:0004177">
    <property type="term" value="F:aminopeptidase activity"/>
    <property type="evidence" value="ECO:0007669"/>
    <property type="project" value="UniProtKB-KW"/>
</dbReference>
<dbReference type="InterPro" id="IPR027268">
    <property type="entry name" value="Peptidase_M4/M1_CTD_sf"/>
</dbReference>
<dbReference type="Proteomes" id="UP001589844">
    <property type="component" value="Unassembled WGS sequence"/>
</dbReference>
<gene>
    <name evidence="4" type="ORF">ACFFJH_06590</name>
</gene>
<protein>
    <submittedName>
        <fullName evidence="4">M1 family metallopeptidase</fullName>
        <ecNumber evidence="4">3.4.11.-</ecNumber>
    </submittedName>
</protein>
<evidence type="ECO:0000313" key="4">
    <source>
        <dbReference type="EMBL" id="MFC0349467.1"/>
    </source>
</evidence>
<feature type="signal peptide" evidence="2">
    <location>
        <begin position="1"/>
        <end position="20"/>
    </location>
</feature>
<keyword evidence="2" id="KW-0732">Signal</keyword>
<dbReference type="InterPro" id="IPR050344">
    <property type="entry name" value="Peptidase_M1_aminopeptidases"/>
</dbReference>
<feature type="compositionally biased region" description="Basic and acidic residues" evidence="1">
    <location>
        <begin position="774"/>
        <end position="811"/>
    </location>
</feature>
<feature type="domain" description="Peptidase M1 membrane alanine aminopeptidase" evidence="3">
    <location>
        <begin position="365"/>
        <end position="568"/>
    </location>
</feature>
<evidence type="ECO:0000313" key="5">
    <source>
        <dbReference type="Proteomes" id="UP001589844"/>
    </source>
</evidence>
<proteinExistence type="predicted"/>
<keyword evidence="5" id="KW-1185">Reference proteome</keyword>
<dbReference type="Gene3D" id="1.10.390.10">
    <property type="entry name" value="Neutral Protease Domain 2"/>
    <property type="match status" value="1"/>
</dbReference>
<feature type="region of interest" description="Disordered" evidence="1">
    <location>
        <begin position="774"/>
        <end position="826"/>
    </location>
</feature>
<dbReference type="CDD" id="cd09604">
    <property type="entry name" value="M1_APN_like"/>
    <property type="match status" value="1"/>
</dbReference>
<organism evidence="4 5">
    <name type="scientific">Undibacterium danionis</name>
    <dbReference type="NCBI Taxonomy" id="1812100"/>
    <lineage>
        <taxon>Bacteria</taxon>
        <taxon>Pseudomonadati</taxon>
        <taxon>Pseudomonadota</taxon>
        <taxon>Betaproteobacteria</taxon>
        <taxon>Burkholderiales</taxon>
        <taxon>Oxalobacteraceae</taxon>
        <taxon>Undibacterium</taxon>
    </lineage>
</organism>
<keyword evidence="4" id="KW-0378">Hydrolase</keyword>
<dbReference type="EMBL" id="JBHLXJ010000007">
    <property type="protein sequence ID" value="MFC0349467.1"/>
    <property type="molecule type" value="Genomic_DNA"/>
</dbReference>
<sequence length="826" mass="93887">MRLRASLVLLCLSVPALASAQSDDKFRQIEDLLPTPTSVRAASGAPGHAYWQQRADYVIRAKLDESKRAITGAETITYHNNSPDSLNYLWVQLDQNIFRSDSDANTTRTLPSRDAWKNPNAVSFQAMAVMNERDNFDGGFKITSVKGADGQALKHVINRTMMRIDLPQSLKPGAKFVFSIDWNYNIGNGKLLGGRDGFEHFKEDKNDIFEIAQWFPRMAAYYDVYGWQHKQFLGSGEFTLEFGDYDVQLTVPSDHVVSATGELSNADKILTATQLDRLKQARTAKTPVVIVTQKEAEEAEKKRATDSKTWHFKAKNVRDFAWASSRKYIWDAQGYKTGTSSGLAMSFYPKEANPLWGQYSTQAIIHTIEQYNKFSLDYPYPIAQSVNGPQGGMEYPMLSFNGGRPTKDKKTGESTYSKRTKYGLISVIIHEVGHNYFPMIVNSDERQWTWMDEGLNSFVQSLAEQAWEENYPGTRGEPRGIVDYMKSQNQVPIMTNSESILQFGPNAYAKPAAGLHILRETILGRELFDFAFKEYAQRWKFKRPTPADFFRTMEDASGTDLDWFWRGWFYTTDPVDISIDGIVEYTMSTKDPEVEKAWRRAQFASQPTSTANQADKGKLERRLDSHPELKDFYNQYDDFTVTNKDRNTYNEMMKGLDEDEKAMLKSGKHFYLVDFSNVGGLVMPLILEIQLQSGKKMIQRIPAEIWRYNSKKFTKLIVTDEPMVSLTQDPFLETADIDTNNNSWPRKITQSRLELFKMNFPPNDMMADFKTPLKTDAKPEAKEEVKDAAKPAADAAKEVKTAEAKPVEKAAKPTTKPAAKAAKEVK</sequence>
<evidence type="ECO:0000259" key="3">
    <source>
        <dbReference type="Pfam" id="PF01433"/>
    </source>
</evidence>
<accession>A0ABV6ICR6</accession>
<dbReference type="PANTHER" id="PTHR11533">
    <property type="entry name" value="PROTEASE M1 ZINC METALLOPROTEASE"/>
    <property type="match status" value="1"/>
</dbReference>
<name>A0ABV6ICR6_9BURK</name>
<comment type="caution">
    <text evidence="4">The sequence shown here is derived from an EMBL/GenBank/DDBJ whole genome shotgun (WGS) entry which is preliminary data.</text>
</comment>